<sequence>MANRKEDANSVIPFVQLVEKYPCIWNYKLKTYSKTDVTRAAWREIAEEINDTEINCRERWKNIRTAFGRSLRQPKSGSGRISKKKYYLSEYMSFLMPYLKGGDQMSCNLEDSAVEETEDSHAEVISVNEMPNEHSTITSIEKPTPPKPQKFHSMKNKVEDAFLEWMRMKKETKEKERDADEMFLKSLLPDLKKLSDRRKRKFKIQAMSLLNSMLEEDERETSGSSVSVFPSPSTPYDINTHQQE</sequence>
<evidence type="ECO:0000259" key="3">
    <source>
        <dbReference type="PROSITE" id="PS51029"/>
    </source>
</evidence>
<keyword evidence="1" id="KW-0539">Nucleus</keyword>
<dbReference type="EMBL" id="KZ308156">
    <property type="protein sequence ID" value="KAG8223267.1"/>
    <property type="molecule type" value="Genomic_DNA"/>
</dbReference>
<gene>
    <name evidence="5" type="ORF">J437_LFUL001544</name>
</gene>
<dbReference type="SMART" id="SM00595">
    <property type="entry name" value="MADF"/>
    <property type="match status" value="1"/>
</dbReference>
<evidence type="ECO:0000256" key="1">
    <source>
        <dbReference type="PROSITE-ProRule" id="PRU00371"/>
    </source>
</evidence>
<proteinExistence type="predicted"/>
<dbReference type="GO" id="GO:0003677">
    <property type="term" value="F:DNA binding"/>
    <property type="evidence" value="ECO:0007669"/>
    <property type="project" value="InterPro"/>
</dbReference>
<dbReference type="InterPro" id="IPR006578">
    <property type="entry name" value="MADF-dom"/>
</dbReference>
<reference evidence="5" key="2">
    <citation type="submission" date="2017-10" db="EMBL/GenBank/DDBJ databases">
        <title>Ladona fulva Genome sequencing and assembly.</title>
        <authorList>
            <person name="Murali S."/>
            <person name="Richards S."/>
            <person name="Bandaranaike D."/>
            <person name="Bellair M."/>
            <person name="Blankenburg K."/>
            <person name="Chao H."/>
            <person name="Dinh H."/>
            <person name="Doddapaneni H."/>
            <person name="Dugan-Rocha S."/>
            <person name="Elkadiri S."/>
            <person name="Gnanaolivu R."/>
            <person name="Hernandez B."/>
            <person name="Skinner E."/>
            <person name="Javaid M."/>
            <person name="Lee S."/>
            <person name="Li M."/>
            <person name="Ming W."/>
            <person name="Munidasa M."/>
            <person name="Muniz J."/>
            <person name="Nguyen L."/>
            <person name="Hughes D."/>
            <person name="Osuji N."/>
            <person name="Pu L.-L."/>
            <person name="Puazo M."/>
            <person name="Qu C."/>
            <person name="Quiroz J."/>
            <person name="Raj R."/>
            <person name="Weissenberger G."/>
            <person name="Xin Y."/>
            <person name="Zou X."/>
            <person name="Han Y."/>
            <person name="Worley K."/>
            <person name="Muzny D."/>
            <person name="Gibbs R."/>
        </authorList>
    </citation>
    <scope>NUCLEOTIDE SEQUENCE</scope>
    <source>
        <strain evidence="5">Sampled in the wild</strain>
    </source>
</reference>
<evidence type="ECO:0000313" key="6">
    <source>
        <dbReference type="Proteomes" id="UP000792457"/>
    </source>
</evidence>
<feature type="compositionally biased region" description="Low complexity" evidence="2">
    <location>
        <begin position="222"/>
        <end position="235"/>
    </location>
</feature>
<dbReference type="PROSITE" id="PS51029">
    <property type="entry name" value="MADF"/>
    <property type="match status" value="1"/>
</dbReference>
<dbReference type="GO" id="GO:0005634">
    <property type="term" value="C:nucleus"/>
    <property type="evidence" value="ECO:0007669"/>
    <property type="project" value="UniProtKB-SubCell"/>
</dbReference>
<evidence type="ECO:0000313" key="5">
    <source>
        <dbReference type="EMBL" id="KAG8223267.1"/>
    </source>
</evidence>
<comment type="caution">
    <text evidence="5">The sequence shown here is derived from an EMBL/GenBank/DDBJ whole genome shotgun (WGS) entry which is preliminary data.</text>
</comment>
<dbReference type="Pfam" id="PF10545">
    <property type="entry name" value="MADF_DNA_bdg"/>
    <property type="match status" value="1"/>
</dbReference>
<dbReference type="PANTHER" id="PTHR12243:SF60">
    <property type="entry name" value="SI:CH211-15D5.12-RELATED"/>
    <property type="match status" value="1"/>
</dbReference>
<name>A0A8K0NVK1_LADFU</name>
<keyword evidence="6" id="KW-1185">Reference proteome</keyword>
<dbReference type="AlphaFoldDB" id="A0A8K0NVK1"/>
<comment type="subcellular location">
    <subcellularLocation>
        <location evidence="1">Nucleus</location>
    </subcellularLocation>
</comment>
<dbReference type="PROSITE" id="PS51031">
    <property type="entry name" value="BESS"/>
    <property type="match status" value="1"/>
</dbReference>
<dbReference type="GO" id="GO:0006357">
    <property type="term" value="P:regulation of transcription by RNA polymerase II"/>
    <property type="evidence" value="ECO:0007669"/>
    <property type="project" value="TreeGrafter"/>
</dbReference>
<accession>A0A8K0NVK1</accession>
<feature type="domain" description="BESS" evidence="4">
    <location>
        <begin position="177"/>
        <end position="216"/>
    </location>
</feature>
<feature type="domain" description="MADF" evidence="3">
    <location>
        <begin position="13"/>
        <end position="100"/>
    </location>
</feature>
<dbReference type="Pfam" id="PF02944">
    <property type="entry name" value="BESS"/>
    <property type="match status" value="1"/>
</dbReference>
<dbReference type="InterPro" id="IPR039353">
    <property type="entry name" value="TF_Adf1"/>
</dbReference>
<protein>
    <recommendedName>
        <fullName evidence="7">Transcription factor Adf-1</fullName>
    </recommendedName>
</protein>
<feature type="region of interest" description="Disordered" evidence="2">
    <location>
        <begin position="214"/>
        <end position="244"/>
    </location>
</feature>
<evidence type="ECO:0000256" key="2">
    <source>
        <dbReference type="SAM" id="MobiDB-lite"/>
    </source>
</evidence>
<dbReference type="PANTHER" id="PTHR12243">
    <property type="entry name" value="MADF DOMAIN TRANSCRIPTION FACTOR"/>
    <property type="match status" value="1"/>
</dbReference>
<dbReference type="InterPro" id="IPR004210">
    <property type="entry name" value="BESS_motif"/>
</dbReference>
<dbReference type="GO" id="GO:0005667">
    <property type="term" value="C:transcription regulator complex"/>
    <property type="evidence" value="ECO:0007669"/>
    <property type="project" value="TreeGrafter"/>
</dbReference>
<reference evidence="5" key="1">
    <citation type="submission" date="2013-04" db="EMBL/GenBank/DDBJ databases">
        <authorList>
            <person name="Qu J."/>
            <person name="Murali S.C."/>
            <person name="Bandaranaike D."/>
            <person name="Bellair M."/>
            <person name="Blankenburg K."/>
            <person name="Chao H."/>
            <person name="Dinh H."/>
            <person name="Doddapaneni H."/>
            <person name="Downs B."/>
            <person name="Dugan-Rocha S."/>
            <person name="Elkadiri S."/>
            <person name="Gnanaolivu R.D."/>
            <person name="Hernandez B."/>
            <person name="Javaid M."/>
            <person name="Jayaseelan J.C."/>
            <person name="Lee S."/>
            <person name="Li M."/>
            <person name="Ming W."/>
            <person name="Munidasa M."/>
            <person name="Muniz J."/>
            <person name="Nguyen L."/>
            <person name="Ongeri F."/>
            <person name="Osuji N."/>
            <person name="Pu L.-L."/>
            <person name="Puazo M."/>
            <person name="Qu C."/>
            <person name="Quiroz J."/>
            <person name="Raj R."/>
            <person name="Weissenberger G."/>
            <person name="Xin Y."/>
            <person name="Zou X."/>
            <person name="Han Y."/>
            <person name="Richards S."/>
            <person name="Worley K."/>
            <person name="Muzny D."/>
            <person name="Gibbs R."/>
        </authorList>
    </citation>
    <scope>NUCLEOTIDE SEQUENCE</scope>
    <source>
        <strain evidence="5">Sampled in the wild</strain>
    </source>
</reference>
<dbReference type="OrthoDB" id="6147983at2759"/>
<organism evidence="5 6">
    <name type="scientific">Ladona fulva</name>
    <name type="common">Scarce chaser dragonfly</name>
    <name type="synonym">Libellula fulva</name>
    <dbReference type="NCBI Taxonomy" id="123851"/>
    <lineage>
        <taxon>Eukaryota</taxon>
        <taxon>Metazoa</taxon>
        <taxon>Ecdysozoa</taxon>
        <taxon>Arthropoda</taxon>
        <taxon>Hexapoda</taxon>
        <taxon>Insecta</taxon>
        <taxon>Pterygota</taxon>
        <taxon>Palaeoptera</taxon>
        <taxon>Odonata</taxon>
        <taxon>Epiprocta</taxon>
        <taxon>Anisoptera</taxon>
        <taxon>Libelluloidea</taxon>
        <taxon>Libellulidae</taxon>
        <taxon>Ladona</taxon>
    </lineage>
</organism>
<dbReference type="Proteomes" id="UP000792457">
    <property type="component" value="Unassembled WGS sequence"/>
</dbReference>
<evidence type="ECO:0008006" key="7">
    <source>
        <dbReference type="Google" id="ProtNLM"/>
    </source>
</evidence>
<evidence type="ECO:0000259" key="4">
    <source>
        <dbReference type="PROSITE" id="PS51031"/>
    </source>
</evidence>